<name>A0A6C0L1L4_PSEAI</name>
<organism evidence="1">
    <name type="scientific">Pseudomonas aeruginosa</name>
    <dbReference type="NCBI Taxonomy" id="287"/>
    <lineage>
        <taxon>Bacteria</taxon>
        <taxon>Pseudomonadati</taxon>
        <taxon>Pseudomonadota</taxon>
        <taxon>Gammaproteobacteria</taxon>
        <taxon>Pseudomonadales</taxon>
        <taxon>Pseudomonadaceae</taxon>
        <taxon>Pseudomonas</taxon>
    </lineage>
</organism>
<reference evidence="1" key="1">
    <citation type="submission" date="2019-10" db="EMBL/GenBank/DDBJ databases">
        <title>Extensively Drug-Resistant Pseudomonas aeruginosa ST664 clone carrying KPC-2-encoding megaplasmid in a burn clinic.</title>
        <authorList>
            <person name="Li Z."/>
            <person name="Cai Z."/>
            <person name="Cai Z."/>
            <person name="Zhang Y."/>
            <person name="Fu T."/>
            <person name="Jin Y."/>
            <person name="Cheng Z."/>
            <person name="Jin S."/>
            <person name="Wu W."/>
            <person name="Yang L."/>
            <person name="Bai F."/>
        </authorList>
    </citation>
    <scope>NUCLEOTIDE SEQUENCE</scope>
    <source>
        <strain evidence="1">NK546</strain>
        <plasmid evidence="1">pNK546b</plasmid>
    </source>
</reference>
<dbReference type="EMBL" id="MN583270">
    <property type="protein sequence ID" value="QHU24578.1"/>
    <property type="molecule type" value="Genomic_DNA"/>
</dbReference>
<evidence type="ECO:0000313" key="1">
    <source>
        <dbReference type="EMBL" id="QHU24578.1"/>
    </source>
</evidence>
<accession>A0A6C0L1L4</accession>
<proteinExistence type="predicted"/>
<dbReference type="AlphaFoldDB" id="A0A6C0L1L4"/>
<geneLocation type="plasmid" evidence="1">
    <name>pNK546b</name>
</geneLocation>
<protein>
    <submittedName>
        <fullName evidence="1">Uncharacterized protein</fullName>
    </submittedName>
</protein>
<sequence length="71" mass="8424">MPRGFQRVIDYKFRYCDYRFRYCDYGFRLIRLQIPAVSTTDSGRYPQAFRVLGEGLGDGYRLQIPAKGWFA</sequence>
<keyword evidence="1" id="KW-0614">Plasmid</keyword>